<organism evidence="9 10">
    <name type="scientific">Streptomyces viridochromogenes</name>
    <dbReference type="NCBI Taxonomy" id="1938"/>
    <lineage>
        <taxon>Bacteria</taxon>
        <taxon>Bacillati</taxon>
        <taxon>Actinomycetota</taxon>
        <taxon>Actinomycetes</taxon>
        <taxon>Kitasatosporales</taxon>
        <taxon>Streptomycetaceae</taxon>
        <taxon>Streptomyces</taxon>
    </lineage>
</organism>
<feature type="domain" description="Glucose-methanol-choline oxidoreductase N-terminal" evidence="7">
    <location>
        <begin position="78"/>
        <end position="101"/>
    </location>
</feature>
<dbReference type="Pfam" id="PF00732">
    <property type="entry name" value="GMC_oxred_N"/>
    <property type="match status" value="1"/>
</dbReference>
<dbReference type="OrthoDB" id="9785276at2"/>
<dbReference type="EMBL" id="LFNT01000005">
    <property type="protein sequence ID" value="KMS75940.1"/>
    <property type="molecule type" value="Genomic_DNA"/>
</dbReference>
<evidence type="ECO:0000256" key="2">
    <source>
        <dbReference type="ARBA" id="ARBA00010790"/>
    </source>
</evidence>
<reference evidence="9 10" key="1">
    <citation type="submission" date="2015-06" db="EMBL/GenBank/DDBJ databases">
        <authorList>
            <person name="Ju K.-S."/>
            <person name="Doroghazi J.R."/>
            <person name="Metcalf W.W."/>
        </authorList>
    </citation>
    <scope>NUCLEOTIDE SEQUENCE [LARGE SCALE GENOMIC DNA]</scope>
    <source>
        <strain evidence="9 10">NRRL 3414</strain>
    </source>
</reference>
<proteinExistence type="inferred from homology"/>
<dbReference type="GO" id="GO:0050660">
    <property type="term" value="F:flavin adenine dinucleotide binding"/>
    <property type="evidence" value="ECO:0007669"/>
    <property type="project" value="InterPro"/>
</dbReference>
<keyword evidence="3 6" id="KW-0285">Flavoprotein</keyword>
<protein>
    <submittedName>
        <fullName evidence="9">GMC oxidoreductase</fullName>
    </submittedName>
</protein>
<evidence type="ECO:0000313" key="10">
    <source>
        <dbReference type="Proteomes" id="UP000037432"/>
    </source>
</evidence>
<dbReference type="Gene3D" id="3.50.50.60">
    <property type="entry name" value="FAD/NAD(P)-binding domain"/>
    <property type="match status" value="1"/>
</dbReference>
<dbReference type="SUPFAM" id="SSF54373">
    <property type="entry name" value="FAD-linked reductases, C-terminal domain"/>
    <property type="match status" value="1"/>
</dbReference>
<feature type="domain" description="Glucose-methanol-choline oxidoreductase N-terminal" evidence="8">
    <location>
        <begin position="251"/>
        <end position="265"/>
    </location>
</feature>
<evidence type="ECO:0000256" key="5">
    <source>
        <dbReference type="PIRSR" id="PIRSR000137-2"/>
    </source>
</evidence>
<comment type="cofactor">
    <cofactor evidence="1 5">
        <name>FAD</name>
        <dbReference type="ChEBI" id="CHEBI:57692"/>
    </cofactor>
</comment>
<dbReference type="InterPro" id="IPR007867">
    <property type="entry name" value="GMC_OxRtase_C"/>
</dbReference>
<evidence type="ECO:0000256" key="3">
    <source>
        <dbReference type="ARBA" id="ARBA00022630"/>
    </source>
</evidence>
<dbReference type="InterPro" id="IPR036188">
    <property type="entry name" value="FAD/NAD-bd_sf"/>
</dbReference>
<dbReference type="PROSITE" id="PS00624">
    <property type="entry name" value="GMC_OXRED_2"/>
    <property type="match status" value="1"/>
</dbReference>
<dbReference type="PANTHER" id="PTHR11552">
    <property type="entry name" value="GLUCOSE-METHANOL-CHOLINE GMC OXIDOREDUCTASE"/>
    <property type="match status" value="1"/>
</dbReference>
<comment type="similarity">
    <text evidence="2 6">Belongs to the GMC oxidoreductase family.</text>
</comment>
<dbReference type="Proteomes" id="UP000037432">
    <property type="component" value="Unassembled WGS sequence"/>
</dbReference>
<dbReference type="AlphaFoldDB" id="A0A0J8CDI5"/>
<evidence type="ECO:0000256" key="4">
    <source>
        <dbReference type="ARBA" id="ARBA00022827"/>
    </source>
</evidence>
<dbReference type="PANTHER" id="PTHR11552:SF147">
    <property type="entry name" value="CHOLINE DEHYDROGENASE, MITOCHONDRIAL"/>
    <property type="match status" value="1"/>
</dbReference>
<evidence type="ECO:0000259" key="7">
    <source>
        <dbReference type="PROSITE" id="PS00623"/>
    </source>
</evidence>
<name>A0A0J8CDI5_STRVR</name>
<feature type="binding site" evidence="5">
    <location>
        <begin position="88"/>
        <end position="91"/>
    </location>
    <ligand>
        <name>FAD</name>
        <dbReference type="ChEBI" id="CHEBI:57692"/>
    </ligand>
</feature>
<dbReference type="PATRIC" id="fig|1938.3.peg.497"/>
<feature type="binding site" evidence="5">
    <location>
        <position position="215"/>
    </location>
    <ligand>
        <name>FAD</name>
        <dbReference type="ChEBI" id="CHEBI:57692"/>
    </ligand>
</feature>
<evidence type="ECO:0000259" key="8">
    <source>
        <dbReference type="PROSITE" id="PS00624"/>
    </source>
</evidence>
<dbReference type="InterPro" id="IPR012132">
    <property type="entry name" value="GMC_OxRdtase"/>
</dbReference>
<accession>A0A0J8CDI5</accession>
<evidence type="ECO:0000256" key="6">
    <source>
        <dbReference type="RuleBase" id="RU003968"/>
    </source>
</evidence>
<dbReference type="Pfam" id="PF05199">
    <property type="entry name" value="GMC_oxred_C"/>
    <property type="match status" value="1"/>
</dbReference>
<gene>
    <name evidence="9" type="ORF">ACM01_06825</name>
</gene>
<dbReference type="SUPFAM" id="SSF51905">
    <property type="entry name" value="FAD/NAD(P)-binding domain"/>
    <property type="match status" value="1"/>
</dbReference>
<evidence type="ECO:0000256" key="1">
    <source>
        <dbReference type="ARBA" id="ARBA00001974"/>
    </source>
</evidence>
<comment type="caution">
    <text evidence="9">The sequence shown here is derived from an EMBL/GenBank/DDBJ whole genome shotgun (WGS) entry which is preliminary data.</text>
</comment>
<dbReference type="InterPro" id="IPR000172">
    <property type="entry name" value="GMC_OxRdtase_N"/>
</dbReference>
<feature type="binding site" evidence="5">
    <location>
        <position position="80"/>
    </location>
    <ligand>
        <name>FAD</name>
        <dbReference type="ChEBI" id="CHEBI:57692"/>
    </ligand>
</feature>
<dbReference type="RefSeq" id="WP_048580178.1">
    <property type="nucleotide sequence ID" value="NZ_LFNT01000005.1"/>
</dbReference>
<dbReference type="PIRSF" id="PIRSF000137">
    <property type="entry name" value="Alcohol_oxidase"/>
    <property type="match status" value="1"/>
</dbReference>
<evidence type="ECO:0000313" key="9">
    <source>
        <dbReference type="EMBL" id="KMS75940.1"/>
    </source>
</evidence>
<dbReference type="Gene3D" id="3.30.560.10">
    <property type="entry name" value="Glucose Oxidase, domain 3"/>
    <property type="match status" value="1"/>
</dbReference>
<keyword evidence="4 5" id="KW-0274">FAD</keyword>
<dbReference type="PROSITE" id="PS00623">
    <property type="entry name" value="GMC_OXRED_1"/>
    <property type="match status" value="1"/>
</dbReference>
<dbReference type="GO" id="GO:0016614">
    <property type="term" value="F:oxidoreductase activity, acting on CH-OH group of donors"/>
    <property type="evidence" value="ECO:0007669"/>
    <property type="project" value="InterPro"/>
</dbReference>
<sequence>MYDYVIAGAGSAGCVLAERLSREPAVRVLLVEAGGADRHPYLRIPKGVGKLFGDPAFSWHYRTRPLREGGNPEVWVRGKVLGGSSSVNGMVYNRGGRADWDGLERLGNPGWGWDSVLPAFQAIEDNALGPSPTRGTAGPLHISTVRDPDPLCDELIATGGAFGLRPVPDVNEEDGERIGYTMATIKAGQRFSAARAFLRPARSRPNLTITRDTTVTRVLFDGDKAVGVRVRGAGGQEQDVHARHEVILSLGSLATPRLLQLSGIGPAEVLRAAGVEVRLDRPHVGARLREHRCLALRFRLNAPLGVNRYLATPAAQARTAAAYLLTRRGPLARPAYDVMAFLKSRPDLERPDTEVLLAPWSLAALRPGRPTGVEKEPGVSACAMVLRPTSEGSLAITSADPDAGLDIDPGYFSTEYDRQVAADLFRRLRDFFATDPIASRIRHEMFPGPDVRSDAEEEIVRSALDGGYCGFHAIGTCAMGPGADDVTDARLRVRGIDHLRVVDASVLPSMVSGNLNGPVMAMAWRAAEFIRDEA</sequence>